<evidence type="ECO:0000259" key="16">
    <source>
        <dbReference type="Pfam" id="PF01764"/>
    </source>
</evidence>
<keyword evidence="5 15" id="KW-0812">Transmembrane</keyword>
<proteinExistence type="predicted"/>
<evidence type="ECO:0000256" key="8">
    <source>
        <dbReference type="ARBA" id="ARBA00022837"/>
    </source>
</evidence>
<protein>
    <recommendedName>
        <fullName evidence="14">sn-1-specific diacylglycerol lipase</fullName>
        <ecNumber evidence="14">3.1.1.116</ecNumber>
    </recommendedName>
</protein>
<evidence type="ECO:0000256" key="6">
    <source>
        <dbReference type="ARBA" id="ARBA00022723"/>
    </source>
</evidence>
<evidence type="ECO:0000256" key="2">
    <source>
        <dbReference type="ARBA" id="ARBA00004651"/>
    </source>
</evidence>
<feature type="domain" description="Fungal lipase-type" evidence="16">
    <location>
        <begin position="347"/>
        <end position="489"/>
    </location>
</feature>
<keyword evidence="3" id="KW-1003">Cell membrane</keyword>
<keyword evidence="4" id="KW-0597">Phosphoprotein</keyword>
<evidence type="ECO:0000256" key="10">
    <source>
        <dbReference type="ARBA" id="ARBA00022989"/>
    </source>
</evidence>
<dbReference type="InterPro" id="IPR052214">
    <property type="entry name" value="DAG_Lipase-Related"/>
</dbReference>
<dbReference type="InterPro" id="IPR002921">
    <property type="entry name" value="Fungal_lipase-type"/>
</dbReference>
<evidence type="ECO:0000256" key="3">
    <source>
        <dbReference type="ARBA" id="ARBA00022475"/>
    </source>
</evidence>
<keyword evidence="11" id="KW-0443">Lipid metabolism</keyword>
<dbReference type="GO" id="GO:0046872">
    <property type="term" value="F:metal ion binding"/>
    <property type="evidence" value="ECO:0007669"/>
    <property type="project" value="UniProtKB-KW"/>
</dbReference>
<dbReference type="Gene3D" id="3.40.50.1820">
    <property type="entry name" value="alpha/beta hydrolase"/>
    <property type="match status" value="1"/>
</dbReference>
<comment type="cofactor">
    <cofactor evidence="1">
        <name>Ca(2+)</name>
        <dbReference type="ChEBI" id="CHEBI:29108"/>
    </cofactor>
</comment>
<dbReference type="EC" id="3.1.1.116" evidence="14"/>
<dbReference type="GO" id="GO:0005886">
    <property type="term" value="C:plasma membrane"/>
    <property type="evidence" value="ECO:0007669"/>
    <property type="project" value="UniProtKB-SubCell"/>
</dbReference>
<keyword evidence="18" id="KW-1185">Reference proteome</keyword>
<comment type="catalytic activity">
    <reaction evidence="13">
        <text>a 1,2-diacyl-sn-glycerol + H2O = a 2-acylglycerol + a fatty acid + H(+)</text>
        <dbReference type="Rhea" id="RHEA:33275"/>
        <dbReference type="ChEBI" id="CHEBI:15377"/>
        <dbReference type="ChEBI" id="CHEBI:15378"/>
        <dbReference type="ChEBI" id="CHEBI:17389"/>
        <dbReference type="ChEBI" id="CHEBI:17815"/>
        <dbReference type="ChEBI" id="CHEBI:28868"/>
        <dbReference type="EC" id="3.1.1.116"/>
    </reaction>
    <physiologicalReaction direction="left-to-right" evidence="13">
        <dbReference type="Rhea" id="RHEA:33276"/>
    </physiologicalReaction>
</comment>
<name>A0A1V9YLA2_ACHHY</name>
<gene>
    <name evidence="17" type="ORF">ACHHYP_10483</name>
</gene>
<feature type="transmembrane region" description="Helical" evidence="15">
    <location>
        <begin position="118"/>
        <end position="140"/>
    </location>
</feature>
<feature type="transmembrane region" description="Helical" evidence="15">
    <location>
        <begin position="49"/>
        <end position="72"/>
    </location>
</feature>
<evidence type="ECO:0000256" key="11">
    <source>
        <dbReference type="ARBA" id="ARBA00023098"/>
    </source>
</evidence>
<keyword evidence="6" id="KW-0479">Metal-binding</keyword>
<comment type="caution">
    <text evidence="17">The sequence shown here is derived from an EMBL/GenBank/DDBJ whole genome shotgun (WGS) entry which is preliminary data.</text>
</comment>
<accession>A0A1V9YLA2</accession>
<evidence type="ECO:0000256" key="13">
    <source>
        <dbReference type="ARBA" id="ARBA00024531"/>
    </source>
</evidence>
<reference evidence="17 18" key="1">
    <citation type="journal article" date="2014" name="Genome Biol. Evol.">
        <title>The secreted proteins of Achlya hypogyna and Thraustotheca clavata identify the ancestral oomycete secretome and reveal gene acquisitions by horizontal gene transfer.</title>
        <authorList>
            <person name="Misner I."/>
            <person name="Blouin N."/>
            <person name="Leonard G."/>
            <person name="Richards T.A."/>
            <person name="Lane C.E."/>
        </authorList>
    </citation>
    <scope>NUCLEOTIDE SEQUENCE [LARGE SCALE GENOMIC DNA]</scope>
    <source>
        <strain evidence="17 18">ATCC 48635</strain>
    </source>
</reference>
<evidence type="ECO:0000256" key="12">
    <source>
        <dbReference type="ARBA" id="ARBA00023136"/>
    </source>
</evidence>
<feature type="transmembrane region" description="Helical" evidence="15">
    <location>
        <begin position="7"/>
        <end position="29"/>
    </location>
</feature>
<comment type="subcellular location">
    <subcellularLocation>
        <location evidence="2">Cell membrane</location>
        <topology evidence="2">Multi-pass membrane protein</topology>
    </subcellularLocation>
</comment>
<keyword evidence="10 15" id="KW-1133">Transmembrane helix</keyword>
<evidence type="ECO:0000256" key="15">
    <source>
        <dbReference type="SAM" id="Phobius"/>
    </source>
</evidence>
<evidence type="ECO:0000256" key="5">
    <source>
        <dbReference type="ARBA" id="ARBA00022692"/>
    </source>
</evidence>
<evidence type="ECO:0000256" key="4">
    <source>
        <dbReference type="ARBA" id="ARBA00022553"/>
    </source>
</evidence>
<dbReference type="PANTHER" id="PTHR45792:SF8">
    <property type="entry name" value="DIACYLGLYCEROL LIPASE-ALPHA"/>
    <property type="match status" value="1"/>
</dbReference>
<keyword evidence="8" id="KW-0106">Calcium</keyword>
<dbReference type="InterPro" id="IPR029058">
    <property type="entry name" value="AB_hydrolase_fold"/>
</dbReference>
<evidence type="ECO:0000256" key="14">
    <source>
        <dbReference type="ARBA" id="ARBA00026104"/>
    </source>
</evidence>
<dbReference type="EMBL" id="JNBR01001503">
    <property type="protein sequence ID" value="OQR86490.1"/>
    <property type="molecule type" value="Genomic_DNA"/>
</dbReference>
<dbReference type="PANTHER" id="PTHR45792">
    <property type="entry name" value="DIACYLGLYCEROL LIPASE HOMOLOG-RELATED"/>
    <property type="match status" value="1"/>
</dbReference>
<organism evidence="17 18">
    <name type="scientific">Achlya hypogyna</name>
    <name type="common">Oomycete</name>
    <name type="synonym">Protoachlya hypogyna</name>
    <dbReference type="NCBI Taxonomy" id="1202772"/>
    <lineage>
        <taxon>Eukaryota</taxon>
        <taxon>Sar</taxon>
        <taxon>Stramenopiles</taxon>
        <taxon>Oomycota</taxon>
        <taxon>Saprolegniomycetes</taxon>
        <taxon>Saprolegniales</taxon>
        <taxon>Achlyaceae</taxon>
        <taxon>Achlya</taxon>
    </lineage>
</organism>
<evidence type="ECO:0000256" key="1">
    <source>
        <dbReference type="ARBA" id="ARBA00001913"/>
    </source>
</evidence>
<evidence type="ECO:0000313" key="18">
    <source>
        <dbReference type="Proteomes" id="UP000243579"/>
    </source>
</evidence>
<evidence type="ECO:0000313" key="17">
    <source>
        <dbReference type="EMBL" id="OQR86490.1"/>
    </source>
</evidence>
<dbReference type="OrthoDB" id="438440at2759"/>
<evidence type="ECO:0000256" key="7">
    <source>
        <dbReference type="ARBA" id="ARBA00022801"/>
    </source>
</evidence>
<dbReference type="Proteomes" id="UP000243579">
    <property type="component" value="Unassembled WGS sequence"/>
</dbReference>
<evidence type="ECO:0000256" key="9">
    <source>
        <dbReference type="ARBA" id="ARBA00022963"/>
    </source>
</evidence>
<keyword evidence="12 15" id="KW-0472">Membrane</keyword>
<keyword evidence="9" id="KW-0442">Lipid degradation</keyword>
<dbReference type="SUPFAM" id="SSF53474">
    <property type="entry name" value="alpha/beta-Hydrolases"/>
    <property type="match status" value="1"/>
</dbReference>
<dbReference type="AlphaFoldDB" id="A0A1V9YLA2"/>
<sequence length="632" mass="70234">MRVTPRAYIMPFVLLGLFHHMPVLIAWAVSSVRAACSGDAFPVMRYVRVAVGLHGGLLGLSAIMIAVTLCLPVFRPGVPKEAPLLAAIIGGYAALAGWSVYGLYIHNHNFGGGCAWPFYHPSVVLFDTVVSFLVVGLWACNNYPRLFCCRRATDPALHWSQRCRPLALACVCTDYKQQQLDIDVFSLLGSFLARIVGGRRAPRSYQALHIHDVLLALRLVSKRQANDRSSQSPAPAPSPASMDTAALLQKASYYGRISAGIYGWPMYVYYNPLSCYKTWPCCQRPELKAHAATLKAATNGHAAPRHAVSFVQYTGVHHSHVQYMDRSNSVFRVPFSVLKDDDAKELVVCVRGSFSWHDLVTDGLTQPVALDVGETSAPGVVYAHEGALRTARNIVAELQSAALRDVFWDVATERCGVATDGDWRVVLTGHSLGGAIATLLALLLGKHFRVHGYVFAPMKVVDAATAAHAAACVDVFVYGDDFAPRISAQTLGRLRAEMLTELRQVSNVPLYKVYLGGFDPTRWAPEVHPEWTDWEFVEDRDDVDMQVAGRIFHVEPEAPRGRWPRLWPSKNPVLKCTPRSRDAFDRLWINYHASTDHFPHHYDQYLEHAARRLQVLHLQHASDEAFFEEAQS</sequence>
<dbReference type="GO" id="GO:0016298">
    <property type="term" value="F:lipase activity"/>
    <property type="evidence" value="ECO:0007669"/>
    <property type="project" value="TreeGrafter"/>
</dbReference>
<feature type="transmembrane region" description="Helical" evidence="15">
    <location>
        <begin position="84"/>
        <end position="106"/>
    </location>
</feature>
<keyword evidence="7" id="KW-0378">Hydrolase</keyword>
<dbReference type="GO" id="GO:0016042">
    <property type="term" value="P:lipid catabolic process"/>
    <property type="evidence" value="ECO:0007669"/>
    <property type="project" value="UniProtKB-KW"/>
</dbReference>
<dbReference type="Pfam" id="PF01764">
    <property type="entry name" value="Lipase_3"/>
    <property type="match status" value="1"/>
</dbReference>